<evidence type="ECO:0000256" key="1">
    <source>
        <dbReference type="SAM" id="Phobius"/>
    </source>
</evidence>
<reference evidence="3" key="1">
    <citation type="submission" date="2022-10" db="EMBL/GenBank/DDBJ databases">
        <title>Chitiniphilus purpureus sp. nov., a novel chitin-degrading bacterium isolated from crawfish pond sediment.</title>
        <authorList>
            <person name="Li K."/>
        </authorList>
    </citation>
    <scope>NUCLEOTIDE SEQUENCE</scope>
    <source>
        <strain evidence="3">CD1</strain>
    </source>
</reference>
<sequence length="165" mass="18190">MKEQLSALIDSELGRAERDRLVGQLGVDESLRRDWQDWHLVGDVMQEHPLLSPDFMKRFSERLAAEPIVMAPVRRRSLLRRALMPLSAAASVAFVSVVGWQAYYGASRASGGTPGAATTLASTQQHNPLDTARMQGYLAAHRHDGGNPFAGREFMQASFEPSQAK</sequence>
<proteinExistence type="predicted"/>
<feature type="domain" description="Anti sigma-E protein RseA N-terminal" evidence="2">
    <location>
        <begin position="2"/>
        <end position="72"/>
    </location>
</feature>
<organism evidence="3 4">
    <name type="scientific">Chitiniphilus purpureus</name>
    <dbReference type="NCBI Taxonomy" id="2981137"/>
    <lineage>
        <taxon>Bacteria</taxon>
        <taxon>Pseudomonadati</taxon>
        <taxon>Pseudomonadota</taxon>
        <taxon>Betaproteobacteria</taxon>
        <taxon>Neisseriales</taxon>
        <taxon>Chitinibacteraceae</taxon>
        <taxon>Chitiniphilus</taxon>
    </lineage>
</organism>
<dbReference type="PANTHER" id="PTHR38104">
    <property type="match status" value="1"/>
</dbReference>
<dbReference type="Proteomes" id="UP001061302">
    <property type="component" value="Chromosome"/>
</dbReference>
<dbReference type="InterPro" id="IPR052383">
    <property type="entry name" value="Anti-sigma-E_RseA-like"/>
</dbReference>
<accession>A0ABY6DHE8</accession>
<dbReference type="SUPFAM" id="SSF89069">
    <property type="entry name" value="N-terminal, cytoplasmic domain of anti-sigmaE factor RseA"/>
    <property type="match status" value="1"/>
</dbReference>
<name>A0ABY6DHE8_9NEIS</name>
<dbReference type="EMBL" id="CP106753">
    <property type="protein sequence ID" value="UXY13765.1"/>
    <property type="molecule type" value="Genomic_DNA"/>
</dbReference>
<evidence type="ECO:0000259" key="2">
    <source>
        <dbReference type="Pfam" id="PF03872"/>
    </source>
</evidence>
<dbReference type="Pfam" id="PF03872">
    <property type="entry name" value="RseA_N"/>
    <property type="match status" value="1"/>
</dbReference>
<keyword evidence="1" id="KW-1133">Transmembrane helix</keyword>
<dbReference type="InterPro" id="IPR036147">
    <property type="entry name" value="Anti-sigma_E_RseA_N_sf"/>
</dbReference>
<evidence type="ECO:0000313" key="3">
    <source>
        <dbReference type="EMBL" id="UXY13765.1"/>
    </source>
</evidence>
<gene>
    <name evidence="3" type="ORF">N8I74_10570</name>
</gene>
<protein>
    <submittedName>
        <fullName evidence="3">Sigma-E factor negative regulatory protein</fullName>
    </submittedName>
</protein>
<dbReference type="RefSeq" id="WP_263123017.1">
    <property type="nucleotide sequence ID" value="NZ_CP106753.1"/>
</dbReference>
<dbReference type="CDD" id="cd16328">
    <property type="entry name" value="RseA_N"/>
    <property type="match status" value="1"/>
</dbReference>
<dbReference type="InterPro" id="IPR005572">
    <property type="entry name" value="Anti-sigma_E_RseA_N"/>
</dbReference>
<feature type="transmembrane region" description="Helical" evidence="1">
    <location>
        <begin position="82"/>
        <end position="103"/>
    </location>
</feature>
<keyword evidence="1" id="KW-0812">Transmembrane</keyword>
<evidence type="ECO:0000313" key="4">
    <source>
        <dbReference type="Proteomes" id="UP001061302"/>
    </source>
</evidence>
<dbReference type="PANTHER" id="PTHR38104:SF1">
    <property type="entry name" value="ANTI-SIGMA-E FACTOR RSEA"/>
    <property type="match status" value="1"/>
</dbReference>
<keyword evidence="1" id="KW-0472">Membrane</keyword>
<dbReference type="Gene3D" id="1.10.10.880">
    <property type="entry name" value="Anti sigma-E protein RseA, N-terminal domain"/>
    <property type="match status" value="1"/>
</dbReference>
<keyword evidence="4" id="KW-1185">Reference proteome</keyword>